<evidence type="ECO:0000256" key="2">
    <source>
        <dbReference type="SAM" id="SignalP"/>
    </source>
</evidence>
<keyword evidence="1" id="KW-0813">Transport</keyword>
<dbReference type="InterPro" id="IPR039426">
    <property type="entry name" value="TonB-dep_rcpt-like"/>
</dbReference>
<dbReference type="InterPro" id="IPR008969">
    <property type="entry name" value="CarboxyPept-like_regulatory"/>
</dbReference>
<dbReference type="Pfam" id="PF07715">
    <property type="entry name" value="Plug"/>
    <property type="match status" value="1"/>
</dbReference>
<reference evidence="4 5" key="1">
    <citation type="submission" date="2019-03" db="EMBL/GenBank/DDBJ databases">
        <title>Genomic Encyclopedia of Archaeal and Bacterial Type Strains, Phase II (KMG-II): from individual species to whole genera.</title>
        <authorList>
            <person name="Goeker M."/>
        </authorList>
    </citation>
    <scope>NUCLEOTIDE SEQUENCE [LARGE SCALE GENOMIC DNA]</scope>
    <source>
        <strain evidence="4 5">DSM 19035</strain>
    </source>
</reference>
<dbReference type="NCBIfam" id="TIGR04057">
    <property type="entry name" value="SusC_RagA_signa"/>
    <property type="match status" value="1"/>
</dbReference>
<comment type="caution">
    <text evidence="4">The sequence shown here is derived from an EMBL/GenBank/DDBJ whole genome shotgun (WGS) entry which is preliminary data.</text>
</comment>
<evidence type="ECO:0000313" key="5">
    <source>
        <dbReference type="Proteomes" id="UP000295620"/>
    </source>
</evidence>
<evidence type="ECO:0000256" key="1">
    <source>
        <dbReference type="PROSITE-ProRule" id="PRU01360"/>
    </source>
</evidence>
<dbReference type="Pfam" id="PF13715">
    <property type="entry name" value="CarbopepD_reg_2"/>
    <property type="match status" value="1"/>
</dbReference>
<dbReference type="GO" id="GO:0009279">
    <property type="term" value="C:cell outer membrane"/>
    <property type="evidence" value="ECO:0007669"/>
    <property type="project" value="UniProtKB-SubCell"/>
</dbReference>
<dbReference type="NCBIfam" id="TIGR04056">
    <property type="entry name" value="OMP_RagA_SusC"/>
    <property type="match status" value="1"/>
</dbReference>
<keyword evidence="1" id="KW-1134">Transmembrane beta strand</keyword>
<dbReference type="FunFam" id="2.170.130.10:FF:000003">
    <property type="entry name" value="SusC/RagA family TonB-linked outer membrane protein"/>
    <property type="match status" value="1"/>
</dbReference>
<dbReference type="Gene3D" id="2.60.40.1120">
    <property type="entry name" value="Carboxypeptidase-like, regulatory domain"/>
    <property type="match status" value="1"/>
</dbReference>
<feature type="chain" id="PRO_5020653553" evidence="2">
    <location>
        <begin position="30"/>
        <end position="1054"/>
    </location>
</feature>
<dbReference type="InterPro" id="IPR018247">
    <property type="entry name" value="EF_Hand_1_Ca_BS"/>
</dbReference>
<feature type="signal peptide" evidence="2">
    <location>
        <begin position="1"/>
        <end position="29"/>
    </location>
</feature>
<dbReference type="InterPro" id="IPR012910">
    <property type="entry name" value="Plug_dom"/>
</dbReference>
<keyword evidence="2" id="KW-0732">Signal</keyword>
<dbReference type="PROSITE" id="PS00018">
    <property type="entry name" value="EF_HAND_1"/>
    <property type="match status" value="1"/>
</dbReference>
<comment type="subcellular location">
    <subcellularLocation>
        <location evidence="1">Cell outer membrane</location>
        <topology evidence="1">Multi-pass membrane protein</topology>
    </subcellularLocation>
</comment>
<evidence type="ECO:0000259" key="3">
    <source>
        <dbReference type="Pfam" id="PF07715"/>
    </source>
</evidence>
<sequence length="1054" mass="115508">MYRRIFTYLRVKYLCYLLPLLFSVNEASAQTPVVISGKVTDVKGLPLPGVSVVLKNSAAGSTTDSAGRYALNAPNLKGTLVFTFIGFVKQELPVNDSKIVNATLAEENSTLNEVVVVAFGTQKRESMVSSITTINPKELKGPTSNLTTMLAGRLPGLIAYQRSGEPGSDNAAFFIRGITSFGTGKQDPLILIDNMESTPNALARMQPDDIASFSILKDAAASSLYGARGANGVVLVTTKSGSEGTAKFNVRFENSVSTNTQNFQMADNITYMRLANEAALTRNPIAPLPYLENKIDHTIAGDNPLLYPNNDWMDLLIKDHTQNQRLNLNVGGGGKVARYYIAGTFNQDNGVLKSNAINSFDNNIKLKSYSVRSNVNVNLTSTTEAVVRTSGSFDDFNGPIGGGSAIFNSVLTANPVKFPALFNPSDSPFDNHPLFGGALLTDQTSGGYYNNPYASMVSGFQQYNTSTLNVQLELNQDFKFITPGLKASVMAYTTRYSYFDLSRQYNPFFYSANPTDQNAKGYNIALLNELTATEYLNYTPGAKTVNTTAQINANISYAHTYGQKHNVSALLVGIAKNYLDGNATTLQGALPSRNLGVSGRLTYDYDTRYLFEANFGYNGSERFAENNRYGFFPSVGAGWNISNEKFFEPLRNVVSRFKVRGSYGLVGNDQIGSIADRFFYLSDVSLNNAARSATFGENFTYTRNGVVISRYANNEITWEKSKDLNLAVDLTFLNKFNLVVEGYKKDRTNILMPRANIPTTMGLTAISRANVGAASAKGVDVSMDYYDTFGDFWLNTRGTFTFSTSKLEINEEPEFPANEYYLSKVGHSLSAAYGLIAERLFVDDEDVRNSPVQSFGGASTSVRGGDIKYRDLNGDGIISGLDMVSGIGNPTSPEIIYGFGFSSGYKNFEFSAQFQGSARSSIFVNPAAVTPFALSGGNQNGLLQVIADNHWSEDNRDIYSFWPRLSSTVNVNNSQPSTWWLRNGAFLRLKQVEVAYNIREKGLKKLRMSSLRFYVNANNLFVITGFKLWDPEQGGNGLGYPVQKVFNAGLTVSF</sequence>
<evidence type="ECO:0000313" key="4">
    <source>
        <dbReference type="EMBL" id="TDQ08134.1"/>
    </source>
</evidence>
<dbReference type="PROSITE" id="PS52016">
    <property type="entry name" value="TONB_DEPENDENT_REC_3"/>
    <property type="match status" value="1"/>
</dbReference>
<dbReference type="Proteomes" id="UP000295620">
    <property type="component" value="Unassembled WGS sequence"/>
</dbReference>
<accession>A0A4V3D0W9</accession>
<dbReference type="EMBL" id="SNYC01000005">
    <property type="protein sequence ID" value="TDQ08134.1"/>
    <property type="molecule type" value="Genomic_DNA"/>
</dbReference>
<proteinExistence type="inferred from homology"/>
<dbReference type="InterPro" id="IPR037066">
    <property type="entry name" value="Plug_dom_sf"/>
</dbReference>
<gene>
    <name evidence="4" type="ORF">ATK78_2637</name>
</gene>
<name>A0A4V3D0W9_9SPHI</name>
<keyword evidence="1" id="KW-0472">Membrane</keyword>
<keyword evidence="5" id="KW-1185">Reference proteome</keyword>
<protein>
    <submittedName>
        <fullName evidence="4">TonB-linked SusC/RagA family outer membrane protein</fullName>
    </submittedName>
</protein>
<keyword evidence="1" id="KW-0812">Transmembrane</keyword>
<comment type="similarity">
    <text evidence="1">Belongs to the TonB-dependent receptor family.</text>
</comment>
<organism evidence="4 5">
    <name type="scientific">Pedobacter metabolipauper</name>
    <dbReference type="NCBI Taxonomy" id="425513"/>
    <lineage>
        <taxon>Bacteria</taxon>
        <taxon>Pseudomonadati</taxon>
        <taxon>Bacteroidota</taxon>
        <taxon>Sphingobacteriia</taxon>
        <taxon>Sphingobacteriales</taxon>
        <taxon>Sphingobacteriaceae</taxon>
        <taxon>Pedobacter</taxon>
    </lineage>
</organism>
<dbReference type="AlphaFoldDB" id="A0A4V3D0W9"/>
<dbReference type="InterPro" id="IPR023996">
    <property type="entry name" value="TonB-dep_OMP_SusC/RagA"/>
</dbReference>
<dbReference type="SUPFAM" id="SSF49464">
    <property type="entry name" value="Carboxypeptidase regulatory domain-like"/>
    <property type="match status" value="1"/>
</dbReference>
<keyword evidence="1" id="KW-0998">Cell outer membrane</keyword>
<dbReference type="OrthoDB" id="721000at2"/>
<dbReference type="Gene3D" id="2.170.130.10">
    <property type="entry name" value="TonB-dependent receptor, plug domain"/>
    <property type="match status" value="1"/>
</dbReference>
<feature type="domain" description="TonB-dependent receptor plug" evidence="3">
    <location>
        <begin position="126"/>
        <end position="233"/>
    </location>
</feature>
<dbReference type="SUPFAM" id="SSF56935">
    <property type="entry name" value="Porins"/>
    <property type="match status" value="1"/>
</dbReference>
<dbReference type="InterPro" id="IPR023997">
    <property type="entry name" value="TonB-dep_OMP_SusC/RagA_CS"/>
</dbReference>